<feature type="compositionally biased region" description="Acidic residues" evidence="1">
    <location>
        <begin position="252"/>
        <end position="264"/>
    </location>
</feature>
<dbReference type="AlphaFoldDB" id="A0A1E4RDB3"/>
<proteinExistence type="predicted"/>
<name>A0A1E4RDB3_9ASCO</name>
<dbReference type="EMBL" id="KV454545">
    <property type="protein sequence ID" value="ODV65254.1"/>
    <property type="molecule type" value="Genomic_DNA"/>
</dbReference>
<protein>
    <submittedName>
        <fullName evidence="2">CRT10-domain-containing protein</fullName>
    </submittedName>
</protein>
<feature type="region of interest" description="Disordered" evidence="1">
    <location>
        <begin position="228"/>
        <end position="278"/>
    </location>
</feature>
<accession>A0A1E4RDB3</accession>
<evidence type="ECO:0000313" key="2">
    <source>
        <dbReference type="EMBL" id="ODV65254.1"/>
    </source>
</evidence>
<dbReference type="Pfam" id="PF08728">
    <property type="entry name" value="CRT10"/>
    <property type="match status" value="2"/>
</dbReference>
<keyword evidence="3" id="KW-1185">Reference proteome</keyword>
<dbReference type="Proteomes" id="UP000095085">
    <property type="component" value="Unassembled WGS sequence"/>
</dbReference>
<evidence type="ECO:0000313" key="3">
    <source>
        <dbReference type="Proteomes" id="UP000095085"/>
    </source>
</evidence>
<dbReference type="RefSeq" id="XP_020074321.1">
    <property type="nucleotide sequence ID" value="XM_020221886.1"/>
</dbReference>
<evidence type="ECO:0000256" key="1">
    <source>
        <dbReference type="SAM" id="MobiDB-lite"/>
    </source>
</evidence>
<dbReference type="InterPro" id="IPR014839">
    <property type="entry name" value="Crt10"/>
</dbReference>
<sequence length="917" mass="105741">MLIHSDDKTFSSLSSIELSPQVQLSRFNKFINYNGIKRVKISPVSPNSLEFDFHQQESERLSRYHLLRASAAMSASNESIGVDEVGNITHAGRVLQLDGANDDGLDINIDMDEEEIVDYFGINKNEDNLDVDEYYSERRESFGSIDPNENEEYFEKFQDIEDVNNDKGYEYTCFEKYGDRRYSNNSHNCIHYENKDSKELGKAKFPINPQMAYMDWERHDVRTLEEISHPLNDTDDGVSVSPPSQDNKLQDDENSSSDSEEEFEPVNNGGVHEPFRPGLSKVLTHGEADLLELQPATKFRDLLKLDFVDTKKIPAVNHLRKYKNNLSSIISDMNGKLDYLVLCKDSLLHFHTFDSMTGVPDVKPALKFDTKPSLTTTSDRLISTWPYYPHTINFIKSYSNWLGKEVLGTCVDDGTVMVWFTDQIWPCIEKFGIKVLSDSRFRETYHLDSNSYFSFKVNPTFKIKMESSCWGIDFLSYTDNYNNQHNLIVASDNSQSITLFYYHAQDERFYHITSHQLLHNIPDVSFLDYDIDYELNKHTVQVSCASISGELVIFKFEFKLQAGPLNEHDYNFFKNEGLYYIDPGMAQMDASNGVNTRGHNQDDEIVETELRSNKFPRIIFNTPVVIRRTLFKDDCWTSRPISSKYFLNVQSLRAMTGDPWIQDYENYLHIANSSTMLDLTFDPLQTSHFGLAANWQFFETPVVSMNEFPSSKNPESVFETAKMTSVDDEYRRIHKGIKHVYQQLIQENNQPSKSLNGRHYRLDPRKHNKPFNLLAVSTSKKLGLFRADNLLCVAATKKLFDLAIPFDEESRYSNRLSITQLIPELLCFIALSQQGLVTVMRLCQHRGVYGMRQELVFPHAPSMTFGYYDHRTIAGLAVRNVSVDALHPRFHLYLTYSDGIVMTYTLLLNEDHDIVSI</sequence>
<reference evidence="3" key="1">
    <citation type="submission" date="2016-05" db="EMBL/GenBank/DDBJ databases">
        <title>Comparative genomics of biotechnologically important yeasts.</title>
        <authorList>
            <consortium name="DOE Joint Genome Institute"/>
            <person name="Riley R."/>
            <person name="Haridas S."/>
            <person name="Wolfe K.H."/>
            <person name="Lopes M.R."/>
            <person name="Hittinger C.T."/>
            <person name="Goker M."/>
            <person name="Salamov A."/>
            <person name="Wisecaver J."/>
            <person name="Long T.M."/>
            <person name="Aerts A.L."/>
            <person name="Barry K."/>
            <person name="Choi C."/>
            <person name="Clum A."/>
            <person name="Coughlan A.Y."/>
            <person name="Deshpande S."/>
            <person name="Douglass A.P."/>
            <person name="Hanson S.J."/>
            <person name="Klenk H.-P."/>
            <person name="Labutti K."/>
            <person name="Lapidus A."/>
            <person name="Lindquist E."/>
            <person name="Lipzen A."/>
            <person name="Meier-Kolthoff J.P."/>
            <person name="Ohm R.A."/>
            <person name="Otillar R.P."/>
            <person name="Pangilinan J."/>
            <person name="Peng Y."/>
            <person name="Rokas A."/>
            <person name="Rosa C.A."/>
            <person name="Scheuner C."/>
            <person name="Sibirny A.A."/>
            <person name="Slot J.C."/>
            <person name="Stielow J.B."/>
            <person name="Sun H."/>
            <person name="Kurtzman C.P."/>
            <person name="Blackwell M."/>
            <person name="Grigoriev I.V."/>
            <person name="Jeffries T.W."/>
        </authorList>
    </citation>
    <scope>NUCLEOTIDE SEQUENCE [LARGE SCALE GENOMIC DNA]</scope>
    <source>
        <strain evidence="3">NRRL Y-1933</strain>
    </source>
</reference>
<dbReference type="GeneID" id="30996435"/>
<dbReference type="STRING" id="984485.A0A1E4RDB3"/>
<gene>
    <name evidence="2" type="ORF">HYPBUDRAFT_154075</name>
</gene>
<dbReference type="OrthoDB" id="4068815at2759"/>
<organism evidence="2 3">
    <name type="scientific">Hyphopichia burtonii NRRL Y-1933</name>
    <dbReference type="NCBI Taxonomy" id="984485"/>
    <lineage>
        <taxon>Eukaryota</taxon>
        <taxon>Fungi</taxon>
        <taxon>Dikarya</taxon>
        <taxon>Ascomycota</taxon>
        <taxon>Saccharomycotina</taxon>
        <taxon>Pichiomycetes</taxon>
        <taxon>Debaryomycetaceae</taxon>
        <taxon>Hyphopichia</taxon>
    </lineage>
</organism>